<organism evidence="1 2">
    <name type="scientific">Parelaphostrongylus tenuis</name>
    <name type="common">Meningeal worm</name>
    <dbReference type="NCBI Taxonomy" id="148309"/>
    <lineage>
        <taxon>Eukaryota</taxon>
        <taxon>Metazoa</taxon>
        <taxon>Ecdysozoa</taxon>
        <taxon>Nematoda</taxon>
        <taxon>Chromadorea</taxon>
        <taxon>Rhabditida</taxon>
        <taxon>Rhabditina</taxon>
        <taxon>Rhabditomorpha</taxon>
        <taxon>Strongyloidea</taxon>
        <taxon>Metastrongylidae</taxon>
        <taxon>Parelaphostrongylus</taxon>
    </lineage>
</organism>
<dbReference type="AlphaFoldDB" id="A0AAD5N2W3"/>
<keyword evidence="2" id="KW-1185">Reference proteome</keyword>
<protein>
    <submittedName>
        <fullName evidence="1">Uncharacterized protein</fullName>
    </submittedName>
</protein>
<reference evidence="1" key="1">
    <citation type="submission" date="2021-06" db="EMBL/GenBank/DDBJ databases">
        <title>Parelaphostrongylus tenuis whole genome reference sequence.</title>
        <authorList>
            <person name="Garwood T.J."/>
            <person name="Larsen P.A."/>
            <person name="Fountain-Jones N.M."/>
            <person name="Garbe J.R."/>
            <person name="Macchietto M.G."/>
            <person name="Kania S.A."/>
            <person name="Gerhold R.W."/>
            <person name="Richards J.E."/>
            <person name="Wolf T.M."/>
        </authorList>
    </citation>
    <scope>NUCLEOTIDE SEQUENCE</scope>
    <source>
        <strain evidence="1">MNPRO001-30</strain>
        <tissue evidence="1">Meninges</tissue>
    </source>
</reference>
<comment type="caution">
    <text evidence="1">The sequence shown here is derived from an EMBL/GenBank/DDBJ whole genome shotgun (WGS) entry which is preliminary data.</text>
</comment>
<accession>A0AAD5N2W3</accession>
<sequence length="98" mass="11183">MASTIKLSNTKYRLRIVFVNMVNKKLTDRVLIAKVGKFFAKQFSQLMRYNGMVKKCQKQLHNETSSPSEFQVGDAKLYDMAGYLTPSVGFFSAYINSI</sequence>
<evidence type="ECO:0000313" key="1">
    <source>
        <dbReference type="EMBL" id="KAJ1358744.1"/>
    </source>
</evidence>
<dbReference type="Proteomes" id="UP001196413">
    <property type="component" value="Unassembled WGS sequence"/>
</dbReference>
<name>A0AAD5N2W3_PARTN</name>
<proteinExistence type="predicted"/>
<gene>
    <name evidence="1" type="ORF">KIN20_017244</name>
</gene>
<evidence type="ECO:0000313" key="2">
    <source>
        <dbReference type="Proteomes" id="UP001196413"/>
    </source>
</evidence>
<dbReference type="EMBL" id="JAHQIW010003451">
    <property type="protein sequence ID" value="KAJ1358744.1"/>
    <property type="molecule type" value="Genomic_DNA"/>
</dbReference>